<comment type="catalytic activity">
    <reaction evidence="15">
        <text>L-seryl-[protein] + ATP = O-phospho-L-seryl-[protein] + ADP + H(+)</text>
        <dbReference type="Rhea" id="RHEA:17989"/>
        <dbReference type="Rhea" id="RHEA-COMP:9863"/>
        <dbReference type="Rhea" id="RHEA-COMP:11604"/>
        <dbReference type="ChEBI" id="CHEBI:15378"/>
        <dbReference type="ChEBI" id="CHEBI:29999"/>
        <dbReference type="ChEBI" id="CHEBI:30616"/>
        <dbReference type="ChEBI" id="CHEBI:83421"/>
        <dbReference type="ChEBI" id="CHEBI:456216"/>
    </reaction>
</comment>
<keyword evidence="13 22" id="KW-0675">Receptor</keyword>
<dbReference type="PROSITE" id="PS50011">
    <property type="entry name" value="PROTEIN_KINASE_DOM"/>
    <property type="match status" value="1"/>
</dbReference>
<dbReference type="GO" id="GO:0004674">
    <property type="term" value="F:protein serine/threonine kinase activity"/>
    <property type="evidence" value="ECO:0007669"/>
    <property type="project" value="UniProtKB-KW"/>
</dbReference>
<dbReference type="InterPro" id="IPR038408">
    <property type="entry name" value="GNK2_sf"/>
</dbReference>
<protein>
    <submittedName>
        <fullName evidence="22">Cysteine rich receptor like kinase</fullName>
    </submittedName>
</protein>
<evidence type="ECO:0000256" key="5">
    <source>
        <dbReference type="ARBA" id="ARBA00022692"/>
    </source>
</evidence>
<reference evidence="22" key="1">
    <citation type="journal article" date="2023" name="Science">
        <title>Elucidation of the pathway for biosynthesis of saponin adjuvants from the soapbark tree.</title>
        <authorList>
            <person name="Reed J."/>
            <person name="Orme A."/>
            <person name="El-Demerdash A."/>
            <person name="Owen C."/>
            <person name="Martin L.B.B."/>
            <person name="Misra R.C."/>
            <person name="Kikuchi S."/>
            <person name="Rejzek M."/>
            <person name="Martin A.C."/>
            <person name="Harkess A."/>
            <person name="Leebens-Mack J."/>
            <person name="Louveau T."/>
            <person name="Stephenson M.J."/>
            <person name="Osbourn A."/>
        </authorList>
    </citation>
    <scope>NUCLEOTIDE SEQUENCE</scope>
    <source>
        <strain evidence="22">S10</strain>
    </source>
</reference>
<dbReference type="Gene3D" id="3.30.200.20">
    <property type="entry name" value="Phosphorylase Kinase, domain 1"/>
    <property type="match status" value="1"/>
</dbReference>
<evidence type="ECO:0000256" key="4">
    <source>
        <dbReference type="ARBA" id="ARBA00022679"/>
    </source>
</evidence>
<comment type="catalytic activity">
    <reaction evidence="16">
        <text>L-threonyl-[protein] + ATP = O-phospho-L-threonyl-[protein] + ADP + H(+)</text>
        <dbReference type="Rhea" id="RHEA:46608"/>
        <dbReference type="Rhea" id="RHEA-COMP:11060"/>
        <dbReference type="Rhea" id="RHEA-COMP:11605"/>
        <dbReference type="ChEBI" id="CHEBI:15378"/>
        <dbReference type="ChEBI" id="CHEBI:30013"/>
        <dbReference type="ChEBI" id="CHEBI:30616"/>
        <dbReference type="ChEBI" id="CHEBI:61977"/>
        <dbReference type="ChEBI" id="CHEBI:456216"/>
    </reaction>
</comment>
<evidence type="ECO:0000256" key="2">
    <source>
        <dbReference type="ARBA" id="ARBA00022527"/>
    </source>
</evidence>
<dbReference type="Pfam" id="PF07714">
    <property type="entry name" value="PK_Tyr_Ser-Thr"/>
    <property type="match status" value="1"/>
</dbReference>
<dbReference type="InterPro" id="IPR002902">
    <property type="entry name" value="GNK2"/>
</dbReference>
<dbReference type="Proteomes" id="UP001163823">
    <property type="component" value="Chromosome 5"/>
</dbReference>
<dbReference type="SMART" id="SM00220">
    <property type="entry name" value="S_TKc"/>
    <property type="match status" value="1"/>
</dbReference>
<organism evidence="22 23">
    <name type="scientific">Quillaja saponaria</name>
    <name type="common">Soap bark tree</name>
    <dbReference type="NCBI Taxonomy" id="32244"/>
    <lineage>
        <taxon>Eukaryota</taxon>
        <taxon>Viridiplantae</taxon>
        <taxon>Streptophyta</taxon>
        <taxon>Embryophyta</taxon>
        <taxon>Tracheophyta</taxon>
        <taxon>Spermatophyta</taxon>
        <taxon>Magnoliopsida</taxon>
        <taxon>eudicotyledons</taxon>
        <taxon>Gunneridae</taxon>
        <taxon>Pentapetalae</taxon>
        <taxon>rosids</taxon>
        <taxon>fabids</taxon>
        <taxon>Fabales</taxon>
        <taxon>Quillajaceae</taxon>
        <taxon>Quillaja</taxon>
    </lineage>
</organism>
<evidence type="ECO:0000313" key="23">
    <source>
        <dbReference type="Proteomes" id="UP001163823"/>
    </source>
</evidence>
<dbReference type="SUPFAM" id="SSF56112">
    <property type="entry name" value="Protein kinase-like (PK-like)"/>
    <property type="match status" value="1"/>
</dbReference>
<feature type="domain" description="Gnk2-homologous" evidence="21">
    <location>
        <begin position="33"/>
        <end position="140"/>
    </location>
</feature>
<keyword evidence="3" id="KW-0597">Phosphoprotein</keyword>
<evidence type="ECO:0000256" key="18">
    <source>
        <dbReference type="SAM" id="Phobius"/>
    </source>
</evidence>
<evidence type="ECO:0000256" key="7">
    <source>
        <dbReference type="ARBA" id="ARBA00022737"/>
    </source>
</evidence>
<dbReference type="PROSITE" id="PS51473">
    <property type="entry name" value="GNK2"/>
    <property type="match status" value="2"/>
</dbReference>
<dbReference type="AlphaFoldDB" id="A0AAD7M2S2"/>
<evidence type="ECO:0000256" key="3">
    <source>
        <dbReference type="ARBA" id="ARBA00022553"/>
    </source>
</evidence>
<feature type="chain" id="PRO_5042282538" evidence="19">
    <location>
        <begin position="31"/>
        <end position="666"/>
    </location>
</feature>
<feature type="domain" description="Gnk2-homologous" evidence="21">
    <location>
        <begin position="146"/>
        <end position="254"/>
    </location>
</feature>
<keyword evidence="12 18" id="KW-0472">Membrane</keyword>
<dbReference type="EMBL" id="JARAOO010000005">
    <property type="protein sequence ID" value="KAJ7967630.1"/>
    <property type="molecule type" value="Genomic_DNA"/>
</dbReference>
<dbReference type="CDD" id="cd23509">
    <property type="entry name" value="Gnk2-like"/>
    <property type="match status" value="2"/>
</dbReference>
<comment type="subcellular location">
    <subcellularLocation>
        <location evidence="1">Membrane</location>
        <topology evidence="1">Single-pass membrane protein</topology>
    </subcellularLocation>
</comment>
<dbReference type="GO" id="GO:0005886">
    <property type="term" value="C:plasma membrane"/>
    <property type="evidence" value="ECO:0007669"/>
    <property type="project" value="TreeGrafter"/>
</dbReference>
<dbReference type="FunFam" id="3.30.200.20:FF:000142">
    <property type="entry name" value="Cysteine-rich receptor-like protein kinase 10"/>
    <property type="match status" value="1"/>
</dbReference>
<dbReference type="Gene3D" id="1.10.510.10">
    <property type="entry name" value="Transferase(Phosphotransferase) domain 1"/>
    <property type="match status" value="1"/>
</dbReference>
<dbReference type="InterPro" id="IPR017441">
    <property type="entry name" value="Protein_kinase_ATP_BS"/>
</dbReference>
<evidence type="ECO:0000256" key="8">
    <source>
        <dbReference type="ARBA" id="ARBA00022741"/>
    </source>
</evidence>
<dbReference type="GO" id="GO:0005524">
    <property type="term" value="F:ATP binding"/>
    <property type="evidence" value="ECO:0007669"/>
    <property type="project" value="UniProtKB-UniRule"/>
</dbReference>
<dbReference type="PANTHER" id="PTHR27002:SF1050">
    <property type="entry name" value="CYSTEINE-RICH RECEPTOR-LIKE PROTEIN KINASE 5"/>
    <property type="match status" value="1"/>
</dbReference>
<keyword evidence="10 17" id="KW-0067">ATP-binding</keyword>
<evidence type="ECO:0000256" key="15">
    <source>
        <dbReference type="ARBA" id="ARBA00047558"/>
    </source>
</evidence>
<evidence type="ECO:0000256" key="14">
    <source>
        <dbReference type="ARBA" id="ARBA00023180"/>
    </source>
</evidence>
<dbReference type="FunFam" id="3.30.430.20:FF:000013">
    <property type="entry name" value="Cysteine-rich RLK (RECEPTOR-like protein kinase) 23"/>
    <property type="match status" value="1"/>
</dbReference>
<evidence type="ECO:0000256" key="11">
    <source>
        <dbReference type="ARBA" id="ARBA00022989"/>
    </source>
</evidence>
<dbReference type="InterPro" id="IPR011009">
    <property type="entry name" value="Kinase-like_dom_sf"/>
</dbReference>
<dbReference type="PANTHER" id="PTHR27002">
    <property type="entry name" value="RECEPTOR-LIKE SERINE/THREONINE-PROTEIN KINASE SD1-8"/>
    <property type="match status" value="1"/>
</dbReference>
<evidence type="ECO:0000259" key="20">
    <source>
        <dbReference type="PROSITE" id="PS50011"/>
    </source>
</evidence>
<dbReference type="Gene3D" id="3.30.430.20">
    <property type="entry name" value="Gnk2 domain, C-X8-C-X2-C motif"/>
    <property type="match status" value="2"/>
</dbReference>
<dbReference type="PROSITE" id="PS00107">
    <property type="entry name" value="PROTEIN_KINASE_ATP"/>
    <property type="match status" value="1"/>
</dbReference>
<keyword evidence="7" id="KW-0677">Repeat</keyword>
<evidence type="ECO:0000256" key="16">
    <source>
        <dbReference type="ARBA" id="ARBA00047951"/>
    </source>
</evidence>
<evidence type="ECO:0000256" key="13">
    <source>
        <dbReference type="ARBA" id="ARBA00023170"/>
    </source>
</evidence>
<evidence type="ECO:0000256" key="17">
    <source>
        <dbReference type="PROSITE-ProRule" id="PRU10141"/>
    </source>
</evidence>
<dbReference type="FunFam" id="1.10.510.10:FF:000129">
    <property type="entry name" value="cysteine-rich receptor-like protein kinase 10"/>
    <property type="match status" value="1"/>
</dbReference>
<proteinExistence type="predicted"/>
<evidence type="ECO:0000256" key="1">
    <source>
        <dbReference type="ARBA" id="ARBA00004167"/>
    </source>
</evidence>
<comment type="caution">
    <text evidence="22">The sequence shown here is derived from an EMBL/GenBank/DDBJ whole genome shotgun (WGS) entry which is preliminary data.</text>
</comment>
<evidence type="ECO:0000313" key="22">
    <source>
        <dbReference type="EMBL" id="KAJ7967630.1"/>
    </source>
</evidence>
<keyword evidence="14" id="KW-0325">Glycoprotein</keyword>
<feature type="binding site" evidence="17">
    <location>
        <position position="369"/>
    </location>
    <ligand>
        <name>ATP</name>
        <dbReference type="ChEBI" id="CHEBI:30616"/>
    </ligand>
</feature>
<feature type="signal peptide" evidence="19">
    <location>
        <begin position="1"/>
        <end position="30"/>
    </location>
</feature>
<gene>
    <name evidence="22" type="ORF">O6P43_011868</name>
</gene>
<evidence type="ECO:0000256" key="12">
    <source>
        <dbReference type="ARBA" id="ARBA00023136"/>
    </source>
</evidence>
<keyword evidence="5 18" id="KW-0812">Transmembrane</keyword>
<evidence type="ECO:0000256" key="9">
    <source>
        <dbReference type="ARBA" id="ARBA00022777"/>
    </source>
</evidence>
<name>A0AAD7M2S2_QUISA</name>
<dbReference type="Pfam" id="PF01657">
    <property type="entry name" value="Stress-antifung"/>
    <property type="match status" value="2"/>
</dbReference>
<keyword evidence="6 19" id="KW-0732">Signal</keyword>
<keyword evidence="23" id="KW-1185">Reference proteome</keyword>
<dbReference type="KEGG" id="qsa:O6P43_011868"/>
<feature type="transmembrane region" description="Helical" evidence="18">
    <location>
        <begin position="278"/>
        <end position="301"/>
    </location>
</feature>
<dbReference type="InterPro" id="IPR001245">
    <property type="entry name" value="Ser-Thr/Tyr_kinase_cat_dom"/>
</dbReference>
<evidence type="ECO:0000256" key="10">
    <source>
        <dbReference type="ARBA" id="ARBA00022840"/>
    </source>
</evidence>
<evidence type="ECO:0000259" key="21">
    <source>
        <dbReference type="PROSITE" id="PS51473"/>
    </source>
</evidence>
<dbReference type="InterPro" id="IPR008271">
    <property type="entry name" value="Ser/Thr_kinase_AS"/>
</dbReference>
<dbReference type="PROSITE" id="PS00108">
    <property type="entry name" value="PROTEIN_KINASE_ST"/>
    <property type="match status" value="1"/>
</dbReference>
<evidence type="ECO:0000256" key="6">
    <source>
        <dbReference type="ARBA" id="ARBA00022729"/>
    </source>
</evidence>
<keyword evidence="2" id="KW-0723">Serine/threonine-protein kinase</keyword>
<dbReference type="InterPro" id="IPR000719">
    <property type="entry name" value="Prot_kinase_dom"/>
</dbReference>
<keyword evidence="4" id="KW-0808">Transferase</keyword>
<keyword evidence="9 22" id="KW-0418">Kinase</keyword>
<accession>A0AAD7M2S2</accession>
<keyword evidence="8 17" id="KW-0547">Nucleotide-binding</keyword>
<dbReference type="CDD" id="cd14066">
    <property type="entry name" value="STKc_IRAK"/>
    <property type="match status" value="1"/>
</dbReference>
<keyword evidence="11 18" id="KW-1133">Transmembrane helix</keyword>
<feature type="domain" description="Protein kinase" evidence="20">
    <location>
        <begin position="341"/>
        <end position="615"/>
    </location>
</feature>
<evidence type="ECO:0000256" key="19">
    <source>
        <dbReference type="SAM" id="SignalP"/>
    </source>
</evidence>
<dbReference type="FunFam" id="3.30.430.20:FF:000012">
    <property type="entry name" value="Cysteine-rich receptor-like protein kinase 25"/>
    <property type="match status" value="1"/>
</dbReference>
<sequence length="666" mass="74284">MFSYLFSFKFTSMFLFLFLCFLKFSTIIEAADPLPLHTNCTNKNFTTNTPYQFNLKSLLSSLSSNATGTTEFYNTTAGGGGRNTSDTVYGLFMCRGDVNPQVCRECVVRATKRITLECPVATEAIIWYDPCLLRYSNRPFFSTVDKRPRLGLLNTANISNPQRFMRILFITINDTAAEAANSPPGTKKYATKEANISGFQKLYCLAQCTPDLSSLDCSMCLRGVIGDLPWCCQGKQGGRVLYPSCTVRYELYPFYQDAKAVSPAASSQPKGKSGISSVTIIAIVVPIAVAVLLFVLAICFLSKRTRKKYNAKQEYNAENEISSVESLQFDFGTIEAATNRFSSDNKLGEGGFGVVYKGTLPSRQEIAVKRLLTSSGQGAEEFKNEVVLVAKLQHRNLARLLGFCVEGDEKILIYEFVPNKSLDYFLYDSEKQGQLDWSRRYNIVGGIARGLLYLHEDSRLKIIHRDLKTSNILLDRDMNAKISDFGMARIFKVDQTEGNTSRIVGTYGYMSPEYAMHGEFSIKSDVYSFGVLILEIITGKKNSSFYQSDGAEDLLSYAWELWKAGTPLEMLDPALDSYSQSEVLRCIHLGLLCVQEDPENRPTMATIVLLLSSYTVTLPTPQQPAFFFRSGTDANMLGKEPQSDKTTSKLIPVSVNEMSVSELQPR</sequence>
<dbReference type="GO" id="GO:0042742">
    <property type="term" value="P:defense response to bacterium"/>
    <property type="evidence" value="ECO:0007669"/>
    <property type="project" value="TreeGrafter"/>
</dbReference>